<dbReference type="AlphaFoldDB" id="A0A1E7EJN3"/>
<dbReference type="Proteomes" id="UP000095751">
    <property type="component" value="Unassembled WGS sequence"/>
</dbReference>
<feature type="region of interest" description="Disordered" evidence="1">
    <location>
        <begin position="359"/>
        <end position="381"/>
    </location>
</feature>
<gene>
    <name evidence="2" type="ORF">FRACYDRAFT_256323</name>
</gene>
<dbReference type="KEGG" id="fcy:FRACYDRAFT_256323"/>
<keyword evidence="3" id="KW-1185">Reference proteome</keyword>
<name>A0A1E7EJN3_9STRA</name>
<feature type="compositionally biased region" description="Basic and acidic residues" evidence="1">
    <location>
        <begin position="363"/>
        <end position="381"/>
    </location>
</feature>
<protein>
    <submittedName>
        <fullName evidence="2">Uncharacterized protein</fullName>
    </submittedName>
</protein>
<reference evidence="2 3" key="1">
    <citation type="submission" date="2016-09" db="EMBL/GenBank/DDBJ databases">
        <title>Extensive genetic diversity and differential bi-allelic expression allows diatom success in the polar Southern Ocean.</title>
        <authorList>
            <consortium name="DOE Joint Genome Institute"/>
            <person name="Mock T."/>
            <person name="Otillar R.P."/>
            <person name="Strauss J."/>
            <person name="Dupont C."/>
            <person name="Frickenhaus S."/>
            <person name="Maumus F."/>
            <person name="Mcmullan M."/>
            <person name="Sanges R."/>
            <person name="Schmutz J."/>
            <person name="Toseland A."/>
            <person name="Valas R."/>
            <person name="Veluchamy A."/>
            <person name="Ward B.J."/>
            <person name="Allen A."/>
            <person name="Barry K."/>
            <person name="Falciatore A."/>
            <person name="Ferrante M."/>
            <person name="Fortunato A.E."/>
            <person name="Gloeckner G."/>
            <person name="Gruber A."/>
            <person name="Hipkin R."/>
            <person name="Janech M."/>
            <person name="Kroth P."/>
            <person name="Leese F."/>
            <person name="Lindquist E."/>
            <person name="Lyon B.R."/>
            <person name="Martin J."/>
            <person name="Mayer C."/>
            <person name="Parker M."/>
            <person name="Quesneville H."/>
            <person name="Raymond J."/>
            <person name="Uhlig C."/>
            <person name="Valentin K.U."/>
            <person name="Worden A.Z."/>
            <person name="Armbrust E.V."/>
            <person name="Bowler C."/>
            <person name="Green B."/>
            <person name="Moulton V."/>
            <person name="Van Oosterhout C."/>
            <person name="Grigoriev I."/>
        </authorList>
    </citation>
    <scope>NUCLEOTIDE SEQUENCE [LARGE SCALE GENOMIC DNA]</scope>
    <source>
        <strain evidence="2 3">CCMP1102</strain>
    </source>
</reference>
<evidence type="ECO:0000256" key="1">
    <source>
        <dbReference type="SAM" id="MobiDB-lite"/>
    </source>
</evidence>
<feature type="region of interest" description="Disordered" evidence="1">
    <location>
        <begin position="52"/>
        <end position="91"/>
    </location>
</feature>
<dbReference type="EMBL" id="KV784427">
    <property type="protein sequence ID" value="OEU06119.1"/>
    <property type="molecule type" value="Genomic_DNA"/>
</dbReference>
<evidence type="ECO:0000313" key="2">
    <source>
        <dbReference type="EMBL" id="OEU06119.1"/>
    </source>
</evidence>
<organism evidence="2 3">
    <name type="scientific">Fragilariopsis cylindrus CCMP1102</name>
    <dbReference type="NCBI Taxonomy" id="635003"/>
    <lineage>
        <taxon>Eukaryota</taxon>
        <taxon>Sar</taxon>
        <taxon>Stramenopiles</taxon>
        <taxon>Ochrophyta</taxon>
        <taxon>Bacillariophyta</taxon>
        <taxon>Bacillariophyceae</taxon>
        <taxon>Bacillariophycidae</taxon>
        <taxon>Bacillariales</taxon>
        <taxon>Bacillariaceae</taxon>
        <taxon>Fragilariopsis</taxon>
    </lineage>
</organism>
<evidence type="ECO:0000313" key="3">
    <source>
        <dbReference type="Proteomes" id="UP000095751"/>
    </source>
</evidence>
<proteinExistence type="predicted"/>
<sequence length="589" mass="67961">MSALTDVGEEMEALICGIPNIDDNKRREFREAFIRDTNRIIALQMRVEAHQMRVEAGESEDSDLGKSEDPKLEDSLSSVKRPLPPDLPQEEGQKLLTFDTPVTFSPGLDWYWDKHHSPPLQIPGSTTLMGPSTNEESGAYNECPITKGATMLVFVAERLRENGYDVPSYIGDGHEEEDEIENKINNGYKDTIDSDYDNEEDGGGDLAVTHVNKRQKTTNREKSPLSRQGKREFEHFMKDIATEYADFKIFSSNNDKTTEKNNVARVGLLYTDDHAPWLVIESYHEETTTNLYSIFREYFCFVNLPHTKECIPIIPSSIPQRNFSNEINLQNYRLEVVNGSYSMNPSTLFNLYYKNDTNNNNDDSGKVSEDNAIQKRDNDDGIKSTRTGKWDDYYRSEIPSDDKLIGKALCNYDHRLTEPDSVGPIIQVFEVANEWQNTGLGSALMRSMHKYFCDKFFPPLYFAFDDAVENITLTINDTDEAMKWFIKRHRFRHGRGQDLVKPLTSDDYEHEHLFEKEASAYLEDMQKGSAEWINCLQRIGELNRQELFIYSDFDLDVIRSIFRSLISTTYTSKEMWNRTIDYAKYCRGT</sequence>
<accession>A0A1E7EJN3</accession>
<dbReference type="InParanoid" id="A0A1E7EJN3"/>
<feature type="compositionally biased region" description="Basic and acidic residues" evidence="1">
    <location>
        <begin position="63"/>
        <end position="74"/>
    </location>
</feature>